<name>A0A2T9Y434_9FUNG</name>
<protein>
    <submittedName>
        <fullName evidence="1">Uncharacterized protein</fullName>
    </submittedName>
</protein>
<keyword evidence="2" id="KW-1185">Reference proteome</keyword>
<proteinExistence type="predicted"/>
<gene>
    <name evidence="1" type="ORF">BB561_006466</name>
</gene>
<accession>A0A2T9Y434</accession>
<organism evidence="1 2">
    <name type="scientific">Smittium simulii</name>
    <dbReference type="NCBI Taxonomy" id="133385"/>
    <lineage>
        <taxon>Eukaryota</taxon>
        <taxon>Fungi</taxon>
        <taxon>Fungi incertae sedis</taxon>
        <taxon>Zoopagomycota</taxon>
        <taxon>Kickxellomycotina</taxon>
        <taxon>Harpellomycetes</taxon>
        <taxon>Harpellales</taxon>
        <taxon>Legeriomycetaceae</taxon>
        <taxon>Smittium</taxon>
    </lineage>
</organism>
<reference evidence="1 2" key="1">
    <citation type="journal article" date="2018" name="MBio">
        <title>Comparative Genomics Reveals the Core Gene Toolbox for the Fungus-Insect Symbiosis.</title>
        <authorList>
            <person name="Wang Y."/>
            <person name="Stata M."/>
            <person name="Wang W."/>
            <person name="Stajich J.E."/>
            <person name="White M.M."/>
            <person name="Moncalvo J.M."/>
        </authorList>
    </citation>
    <scope>NUCLEOTIDE SEQUENCE [LARGE SCALE GENOMIC DNA]</scope>
    <source>
        <strain evidence="1 2">SWE-8-4</strain>
    </source>
</reference>
<sequence>MSIINIFAPLKESKDTKAELSNSDLLSDSEEYFSTSTVSEIIDNDNKNPIYNSYTVCSRQKQTQENTKINTYLGINKNLEKHQQKINFKIKTHNNHNLKSEINIPIERLIAEFCIAGMLTGQPEIAHKSPSQLDFGQLNSPSPY</sequence>
<dbReference type="EMBL" id="MBFR01000556">
    <property type="protein sequence ID" value="PVU87091.1"/>
    <property type="molecule type" value="Genomic_DNA"/>
</dbReference>
<dbReference type="AlphaFoldDB" id="A0A2T9Y434"/>
<evidence type="ECO:0000313" key="2">
    <source>
        <dbReference type="Proteomes" id="UP000245383"/>
    </source>
</evidence>
<dbReference type="Proteomes" id="UP000245383">
    <property type="component" value="Unassembled WGS sequence"/>
</dbReference>
<evidence type="ECO:0000313" key="1">
    <source>
        <dbReference type="EMBL" id="PVU87091.1"/>
    </source>
</evidence>
<comment type="caution">
    <text evidence="1">The sequence shown here is derived from an EMBL/GenBank/DDBJ whole genome shotgun (WGS) entry which is preliminary data.</text>
</comment>